<feature type="domain" description="PRD" evidence="2">
    <location>
        <begin position="167"/>
        <end position="276"/>
    </location>
</feature>
<reference evidence="3 4" key="1">
    <citation type="submission" date="2024-06" db="EMBL/GenBank/DDBJ databases">
        <title>Genomic Encyclopedia of Type Strains, Phase IV (KMG-IV): sequencing the most valuable type-strain genomes for metagenomic binning, comparative biology and taxonomic classification.</title>
        <authorList>
            <person name="Goeker M."/>
        </authorList>
    </citation>
    <scope>NUCLEOTIDE SEQUENCE [LARGE SCALE GENOMIC DNA]</scope>
    <source>
        <strain evidence="3 4">DSM 26128</strain>
    </source>
</reference>
<dbReference type="SUPFAM" id="SSF50151">
    <property type="entry name" value="SacY-like RNA-binding domain"/>
    <property type="match status" value="1"/>
</dbReference>
<dbReference type="Gene3D" id="1.10.1790.10">
    <property type="entry name" value="PRD domain"/>
    <property type="match status" value="2"/>
</dbReference>
<dbReference type="EMBL" id="JBEPLW010000001">
    <property type="protein sequence ID" value="MET3574404.1"/>
    <property type="molecule type" value="Genomic_DNA"/>
</dbReference>
<gene>
    <name evidence="3" type="ORF">ABID49_000280</name>
</gene>
<protein>
    <submittedName>
        <fullName evidence="3">Beta-glucoside operon transcriptional antiterminator</fullName>
    </submittedName>
</protein>
<dbReference type="InterPro" id="IPR004341">
    <property type="entry name" value="CAT_RNA-bd_dom"/>
</dbReference>
<name>A0ABV2G8D6_9BACL</name>
<dbReference type="Gene3D" id="2.30.24.10">
    <property type="entry name" value="CAT RNA-binding domain"/>
    <property type="match status" value="1"/>
</dbReference>
<dbReference type="Pfam" id="PF00874">
    <property type="entry name" value="PRD"/>
    <property type="match status" value="2"/>
</dbReference>
<dbReference type="RefSeq" id="WP_354194540.1">
    <property type="nucleotide sequence ID" value="NZ_JBEPLW010000001.1"/>
</dbReference>
<keyword evidence="1" id="KW-0677">Repeat</keyword>
<evidence type="ECO:0000259" key="2">
    <source>
        <dbReference type="PROSITE" id="PS51372"/>
    </source>
</evidence>
<sequence length="276" mass="31311">MKIKKILNNNAVIAVEGDREKVVVGPGIAFGRKRNDPIIPDKIEKTFIMTENDKLATLLGRIPEEHFTLSEKIISRAEQTFGLKLNEHIHLVLTDHLSFAIERTIDGIHVHNKLMDEIRLLYPDEFAVGLWAVGLVREELGVALPEDEAAFIALHLHTMKPQGSDLGDTIRQATILRDMLQALRRCIGRDMSAGDIAYQRLVAHLRLAVGNFDRYEFHALDEEMCTLIRRKYAEAYGCARKMAEAAAQLHGIRIPEQELAYITLHIERIRNPGKRV</sequence>
<dbReference type="InterPro" id="IPR036634">
    <property type="entry name" value="PRD_sf"/>
</dbReference>
<organism evidence="3 4">
    <name type="scientific">Bhargavaea ullalensis</name>
    <dbReference type="NCBI Taxonomy" id="1265685"/>
    <lineage>
        <taxon>Bacteria</taxon>
        <taxon>Bacillati</taxon>
        <taxon>Bacillota</taxon>
        <taxon>Bacilli</taxon>
        <taxon>Bacillales</taxon>
        <taxon>Caryophanaceae</taxon>
        <taxon>Bhargavaea</taxon>
    </lineage>
</organism>
<comment type="caution">
    <text evidence="3">The sequence shown here is derived from an EMBL/GenBank/DDBJ whole genome shotgun (WGS) entry which is preliminary data.</text>
</comment>
<dbReference type="SUPFAM" id="SSF63520">
    <property type="entry name" value="PTS-regulatory domain, PRD"/>
    <property type="match status" value="2"/>
</dbReference>
<keyword evidence="4" id="KW-1185">Reference proteome</keyword>
<dbReference type="InterPro" id="IPR050661">
    <property type="entry name" value="BglG_antiterminators"/>
</dbReference>
<evidence type="ECO:0000313" key="4">
    <source>
        <dbReference type="Proteomes" id="UP001549099"/>
    </source>
</evidence>
<feature type="domain" description="PRD" evidence="2">
    <location>
        <begin position="61"/>
        <end position="166"/>
    </location>
</feature>
<dbReference type="PANTHER" id="PTHR30185:SF15">
    <property type="entry name" value="CRYPTIC BETA-GLUCOSIDE BGL OPERON ANTITERMINATOR"/>
    <property type="match status" value="1"/>
</dbReference>
<dbReference type="InterPro" id="IPR036650">
    <property type="entry name" value="CAT_RNA-bd_dom_sf"/>
</dbReference>
<dbReference type="PANTHER" id="PTHR30185">
    <property type="entry name" value="CRYPTIC BETA-GLUCOSIDE BGL OPERON ANTITERMINATOR"/>
    <property type="match status" value="1"/>
</dbReference>
<dbReference type="InterPro" id="IPR011608">
    <property type="entry name" value="PRD"/>
</dbReference>
<dbReference type="PROSITE" id="PS51372">
    <property type="entry name" value="PRD_2"/>
    <property type="match status" value="2"/>
</dbReference>
<dbReference type="SMART" id="SM01061">
    <property type="entry name" value="CAT_RBD"/>
    <property type="match status" value="1"/>
</dbReference>
<evidence type="ECO:0000256" key="1">
    <source>
        <dbReference type="ARBA" id="ARBA00022737"/>
    </source>
</evidence>
<dbReference type="Proteomes" id="UP001549099">
    <property type="component" value="Unassembled WGS sequence"/>
</dbReference>
<accession>A0ABV2G8D6</accession>
<proteinExistence type="predicted"/>
<evidence type="ECO:0000313" key="3">
    <source>
        <dbReference type="EMBL" id="MET3574404.1"/>
    </source>
</evidence>
<dbReference type="Pfam" id="PF03123">
    <property type="entry name" value="CAT_RBD"/>
    <property type="match status" value="1"/>
</dbReference>